<dbReference type="SUPFAM" id="SSF47240">
    <property type="entry name" value="Ferritin-like"/>
    <property type="match status" value="1"/>
</dbReference>
<name>A0A7G7XYC6_BURGA</name>
<proteinExistence type="predicted"/>
<dbReference type="Gene3D" id="1.10.620.20">
    <property type="entry name" value="Ribonucleotide Reductase, subunit A"/>
    <property type="match status" value="1"/>
</dbReference>
<evidence type="ECO:0000313" key="1">
    <source>
        <dbReference type="EMBL" id="QNH85836.1"/>
    </source>
</evidence>
<sequence length="352" mass="39657">MRPAAVSDLRPPAVATNPFPGVLMSLMVGRPAGEMPVKWNFAVDAYMAESYDFSDEDLNALYQKAKANQWDVNTDIDWSYQLDAANPLGMPDATLLIYGSDVWNKLDEKGRTEVRHHWQGWMLSQVLHGEQAAMICAAKLATAEESLDARLCAAGQIIDEARHIEAYGRLVNEKLPISYPMSRSLKSLLEDTITSRHLDLTNLGMQVLVEGIALSLFQSIVAYTQDPFIKDLVTRIQRDEARHFAIGRITLRRAYQDMSGAERREREEFVAEGAHTLHEHLCADDIWEPMGMSKKDCSHLVRHSDVASSMRRSIFRRLVPAVREMGLLTPRVQDAFEKLDVLDYAAMPVATQ</sequence>
<dbReference type="CDD" id="cd00657">
    <property type="entry name" value="Ferritin_like"/>
    <property type="match status" value="1"/>
</dbReference>
<gene>
    <name evidence="1" type="primary">bolD</name>
</gene>
<dbReference type="Pfam" id="PF11583">
    <property type="entry name" value="AurF"/>
    <property type="match status" value="1"/>
</dbReference>
<organism evidence="1">
    <name type="scientific">Burkholderia gladioli</name>
    <name type="common">Pseudomonas marginata</name>
    <name type="synonym">Phytomonas marginata</name>
    <dbReference type="NCBI Taxonomy" id="28095"/>
    <lineage>
        <taxon>Bacteria</taxon>
        <taxon>Pseudomonadati</taxon>
        <taxon>Pseudomonadota</taxon>
        <taxon>Betaproteobacteria</taxon>
        <taxon>Burkholderiales</taxon>
        <taxon>Burkholderiaceae</taxon>
        <taxon>Burkholderia</taxon>
    </lineage>
</organism>
<dbReference type="InterPro" id="IPR025859">
    <property type="entry name" value="AurF/CmlI"/>
</dbReference>
<dbReference type="AlphaFoldDB" id="A0A7G7XYC6"/>
<accession>A0A7G7XYC6</accession>
<protein>
    <submittedName>
        <fullName evidence="1">BolD</fullName>
    </submittedName>
</protein>
<dbReference type="InterPro" id="IPR012348">
    <property type="entry name" value="RNR-like"/>
</dbReference>
<dbReference type="EMBL" id="MT844061">
    <property type="protein sequence ID" value="QNH85836.1"/>
    <property type="molecule type" value="Genomic_DNA"/>
</dbReference>
<dbReference type="GO" id="GO:0016491">
    <property type="term" value="F:oxidoreductase activity"/>
    <property type="evidence" value="ECO:0007669"/>
    <property type="project" value="InterPro"/>
</dbReference>
<dbReference type="InterPro" id="IPR009078">
    <property type="entry name" value="Ferritin-like_SF"/>
</dbReference>
<reference evidence="1" key="1">
    <citation type="journal article" date="2020" name="Angew. Chem. Int. Ed.">
        <title>Food-Poisoning Bacteria Employ a Citrate Synthase and a Type II NRPS to Synthesize Bolaamphiphilic Lipopeptide Antibiotics.</title>
        <authorList>
            <person name="Dose B."/>
            <person name="Ross C."/>
            <person name="Niehs S.P."/>
            <person name="Scherlach K."/>
            <person name="Bauer J.P."/>
            <person name="Hertweck C."/>
        </authorList>
    </citation>
    <scope>NUCLEOTIDE SEQUENCE</scope>
    <source>
        <strain evidence="1">HKI0521</strain>
    </source>
</reference>